<accession>A0A7X0H3E8</accession>
<evidence type="ECO:0000313" key="2">
    <source>
        <dbReference type="EMBL" id="MBB6428347.1"/>
    </source>
</evidence>
<reference evidence="2 3" key="1">
    <citation type="submission" date="2020-08" db="EMBL/GenBank/DDBJ databases">
        <title>Genomic Encyclopedia of Type Strains, Phase IV (KMG-IV): sequencing the most valuable type-strain genomes for metagenomic binning, comparative biology and taxonomic classification.</title>
        <authorList>
            <person name="Goeker M."/>
        </authorList>
    </citation>
    <scope>NUCLEOTIDE SEQUENCE [LARGE SCALE GENOMIC DNA]</scope>
    <source>
        <strain evidence="2 3">DSM 103725</strain>
    </source>
</reference>
<keyword evidence="3" id="KW-1185">Reference proteome</keyword>
<evidence type="ECO:0000256" key="1">
    <source>
        <dbReference type="SAM" id="Coils"/>
    </source>
</evidence>
<feature type="coiled-coil region" evidence="1">
    <location>
        <begin position="225"/>
        <end position="252"/>
    </location>
</feature>
<sequence>MTRLKFLMLAGSISLTGAMVGCDEQIAQTAKARAELGEAITVLDEAEQGFAYGEGDYSKARMDLLSEAESKLKAVIAQDVDQLAKSGAHRLLAGVSSSKANASIDKAAKGFTQINGQSAGLFNQLGTVQRINALIVSRTGDGGEIIAALDEGQGLIKQSKAAVNASLAELSVQREAATLNAEKFNGQAASHLTRAQEFEEQSRVAPNDEVKQEVFTKAYSAEIDAQEAQRLAQEQEITAKLVSEQIASLKKEIELWDKMSAQLTELKKRVEAEGAAAARDLDSAGGERVLGMTNVAEGVDLLVGLYNDNVDANLAAATAGMNDAISQLDSAIRFADAADRKTLRFEQLGAKAELAGVLSRHANYAGDFSQMLASVLESPAVAGAPAAAEFQSKRDQYANQAAELAKQAREVITDGLAQTEEMTGEDVVGQATQGLAQAFRTYGDQLN</sequence>
<dbReference type="Proteomes" id="UP000541810">
    <property type="component" value="Unassembled WGS sequence"/>
</dbReference>
<proteinExistence type="predicted"/>
<name>A0A7X0H3E8_9BACT</name>
<dbReference type="EMBL" id="JACHGY010000001">
    <property type="protein sequence ID" value="MBB6428347.1"/>
    <property type="molecule type" value="Genomic_DNA"/>
</dbReference>
<dbReference type="RefSeq" id="WP_184675400.1">
    <property type="nucleotide sequence ID" value="NZ_JACHGY010000001.1"/>
</dbReference>
<keyword evidence="1" id="KW-0175">Coiled coil</keyword>
<comment type="caution">
    <text evidence="2">The sequence shown here is derived from an EMBL/GenBank/DDBJ whole genome shotgun (WGS) entry which is preliminary data.</text>
</comment>
<dbReference type="AlphaFoldDB" id="A0A7X0H3E8"/>
<dbReference type="PROSITE" id="PS51257">
    <property type="entry name" value="PROKAR_LIPOPROTEIN"/>
    <property type="match status" value="1"/>
</dbReference>
<gene>
    <name evidence="2" type="ORF">HNQ40_000153</name>
</gene>
<protein>
    <submittedName>
        <fullName evidence="2">Uncharacterized protein</fullName>
    </submittedName>
</protein>
<organism evidence="2 3">
    <name type="scientific">Algisphaera agarilytica</name>
    <dbReference type="NCBI Taxonomy" id="1385975"/>
    <lineage>
        <taxon>Bacteria</taxon>
        <taxon>Pseudomonadati</taxon>
        <taxon>Planctomycetota</taxon>
        <taxon>Phycisphaerae</taxon>
        <taxon>Phycisphaerales</taxon>
        <taxon>Phycisphaeraceae</taxon>
        <taxon>Algisphaera</taxon>
    </lineage>
</organism>
<evidence type="ECO:0000313" key="3">
    <source>
        <dbReference type="Proteomes" id="UP000541810"/>
    </source>
</evidence>